<dbReference type="InterPro" id="IPR003117">
    <property type="entry name" value="cAMP_dep_PK_reg_su_I/II_a/b"/>
</dbReference>
<organism evidence="3 4">
    <name type="scientific">Stentor coeruleus</name>
    <dbReference type="NCBI Taxonomy" id="5963"/>
    <lineage>
        <taxon>Eukaryota</taxon>
        <taxon>Sar</taxon>
        <taxon>Alveolata</taxon>
        <taxon>Ciliophora</taxon>
        <taxon>Postciliodesmatophora</taxon>
        <taxon>Heterotrichea</taxon>
        <taxon>Heterotrichida</taxon>
        <taxon>Stentoridae</taxon>
        <taxon>Stentor</taxon>
    </lineage>
</organism>
<dbReference type="OrthoDB" id="415111at2759"/>
<evidence type="ECO:0000259" key="2">
    <source>
        <dbReference type="SMART" id="SM00394"/>
    </source>
</evidence>
<name>A0A1R2B9M8_9CILI</name>
<feature type="compositionally biased region" description="Polar residues" evidence="1">
    <location>
        <begin position="100"/>
        <end position="116"/>
    </location>
</feature>
<evidence type="ECO:0000256" key="1">
    <source>
        <dbReference type="SAM" id="MobiDB-lite"/>
    </source>
</evidence>
<keyword evidence="4" id="KW-1185">Reference proteome</keyword>
<dbReference type="SUPFAM" id="SSF47391">
    <property type="entry name" value="Dimerization-anchoring domain of cAMP-dependent PK regulatory subunit"/>
    <property type="match status" value="1"/>
</dbReference>
<evidence type="ECO:0000313" key="4">
    <source>
        <dbReference type="Proteomes" id="UP000187209"/>
    </source>
</evidence>
<dbReference type="EMBL" id="MPUH01000817">
    <property type="protein sequence ID" value="OMJ73501.1"/>
    <property type="molecule type" value="Genomic_DNA"/>
</dbReference>
<evidence type="ECO:0000313" key="3">
    <source>
        <dbReference type="EMBL" id="OMJ73501.1"/>
    </source>
</evidence>
<dbReference type="CDD" id="cd12098">
    <property type="entry name" value="DD_R_ScPKA-like"/>
    <property type="match status" value="1"/>
</dbReference>
<gene>
    <name evidence="3" type="ORF">SteCoe_27801</name>
</gene>
<dbReference type="AlphaFoldDB" id="A0A1R2B9M8"/>
<feature type="domain" description="RIIa" evidence="2">
    <location>
        <begin position="13"/>
        <end position="47"/>
    </location>
</feature>
<dbReference type="Pfam" id="PF02197">
    <property type="entry name" value="RIIa"/>
    <property type="match status" value="1"/>
</dbReference>
<dbReference type="SMART" id="SM00394">
    <property type="entry name" value="RIIa"/>
    <property type="match status" value="1"/>
</dbReference>
<protein>
    <recommendedName>
        <fullName evidence="2">RIIa domain-containing protein</fullName>
    </recommendedName>
</protein>
<feature type="region of interest" description="Disordered" evidence="1">
    <location>
        <begin position="53"/>
        <end position="116"/>
    </location>
</feature>
<dbReference type="Gene3D" id="1.20.890.10">
    <property type="entry name" value="cAMP-dependent protein kinase regulatory subunit, dimerization-anchoring domain"/>
    <property type="match status" value="1"/>
</dbReference>
<proteinExistence type="predicted"/>
<sequence>MASKYLQLFPVPQTLPHIIRDLTREILRYQPQDIIQFCAAYFKAKQEHKEFIWEEANPRNPRPSDYKIPPKKPASPIKAGATGRQEEKKISRHSEKHKVNASTRSDGSSLSQSLPENTADAAHVYVNSLVEKAQKSREAQG</sequence>
<feature type="compositionally biased region" description="Basic and acidic residues" evidence="1">
    <location>
        <begin position="84"/>
        <end position="93"/>
    </location>
</feature>
<reference evidence="3 4" key="1">
    <citation type="submission" date="2016-11" db="EMBL/GenBank/DDBJ databases">
        <title>The macronuclear genome of Stentor coeruleus: a giant cell with tiny introns.</title>
        <authorList>
            <person name="Slabodnick M."/>
            <person name="Ruby J.G."/>
            <person name="Reiff S.B."/>
            <person name="Swart E.C."/>
            <person name="Gosai S."/>
            <person name="Prabakaran S."/>
            <person name="Witkowska E."/>
            <person name="Larue G.E."/>
            <person name="Fisher S."/>
            <person name="Freeman R.M."/>
            <person name="Gunawardena J."/>
            <person name="Chu W."/>
            <person name="Stover N.A."/>
            <person name="Gregory B.D."/>
            <person name="Nowacki M."/>
            <person name="Derisi J."/>
            <person name="Roy S.W."/>
            <person name="Marshall W.F."/>
            <person name="Sood P."/>
        </authorList>
    </citation>
    <scope>NUCLEOTIDE SEQUENCE [LARGE SCALE GENOMIC DNA]</scope>
    <source>
        <strain evidence="3">WM001</strain>
    </source>
</reference>
<accession>A0A1R2B9M8</accession>
<comment type="caution">
    <text evidence="3">The sequence shown here is derived from an EMBL/GenBank/DDBJ whole genome shotgun (WGS) entry which is preliminary data.</text>
</comment>
<dbReference type="Proteomes" id="UP000187209">
    <property type="component" value="Unassembled WGS sequence"/>
</dbReference>